<dbReference type="EMBL" id="ABEU02000026">
    <property type="protein sequence ID" value="PNR27190.1"/>
    <property type="molecule type" value="Genomic_DNA"/>
</dbReference>
<protein>
    <submittedName>
        <fullName evidence="1 2">Uncharacterized protein</fullName>
    </submittedName>
</protein>
<dbReference type="EnsemblPlants" id="Pp3c26_14960V3.2">
    <property type="protein sequence ID" value="PAC:32918203.CDS.1"/>
    <property type="gene ID" value="Pp3c26_14960"/>
</dbReference>
<evidence type="ECO:0000313" key="1">
    <source>
        <dbReference type="EMBL" id="PNR27190.1"/>
    </source>
</evidence>
<accession>A0A2K1ID36</accession>
<dbReference type="InParanoid" id="A0A2K1ID36"/>
<evidence type="ECO:0000313" key="2">
    <source>
        <dbReference type="EnsemblPlants" id="PAC:32918202.CDS.1"/>
    </source>
</evidence>
<dbReference type="AlphaFoldDB" id="A0A2K1ID36"/>
<reference evidence="1 3" key="2">
    <citation type="journal article" date="2018" name="Plant J.">
        <title>The Physcomitrella patens chromosome-scale assembly reveals moss genome structure and evolution.</title>
        <authorList>
            <person name="Lang D."/>
            <person name="Ullrich K.K."/>
            <person name="Murat F."/>
            <person name="Fuchs J."/>
            <person name="Jenkins J."/>
            <person name="Haas F.B."/>
            <person name="Piednoel M."/>
            <person name="Gundlach H."/>
            <person name="Van Bel M."/>
            <person name="Meyberg R."/>
            <person name="Vives C."/>
            <person name="Morata J."/>
            <person name="Symeonidi A."/>
            <person name="Hiss M."/>
            <person name="Muchero W."/>
            <person name="Kamisugi Y."/>
            <person name="Saleh O."/>
            <person name="Blanc G."/>
            <person name="Decker E.L."/>
            <person name="van Gessel N."/>
            <person name="Grimwood J."/>
            <person name="Hayes R.D."/>
            <person name="Graham S.W."/>
            <person name="Gunter L.E."/>
            <person name="McDaniel S.F."/>
            <person name="Hoernstein S.N.W."/>
            <person name="Larsson A."/>
            <person name="Li F.W."/>
            <person name="Perroud P.F."/>
            <person name="Phillips J."/>
            <person name="Ranjan P."/>
            <person name="Rokshar D.S."/>
            <person name="Rothfels C.J."/>
            <person name="Schneider L."/>
            <person name="Shu S."/>
            <person name="Stevenson D.W."/>
            <person name="Thummler F."/>
            <person name="Tillich M."/>
            <person name="Villarreal Aguilar J.C."/>
            <person name="Widiez T."/>
            <person name="Wong G.K."/>
            <person name="Wymore A."/>
            <person name="Zhang Y."/>
            <person name="Zimmer A.D."/>
            <person name="Quatrano R.S."/>
            <person name="Mayer K.F.X."/>
            <person name="Goodstein D."/>
            <person name="Casacuberta J.M."/>
            <person name="Vandepoele K."/>
            <person name="Reski R."/>
            <person name="Cuming A.C."/>
            <person name="Tuskan G.A."/>
            <person name="Maumus F."/>
            <person name="Salse J."/>
            <person name="Schmutz J."/>
            <person name="Rensing S.A."/>
        </authorList>
    </citation>
    <scope>NUCLEOTIDE SEQUENCE [LARGE SCALE GENOMIC DNA]</scope>
    <source>
        <strain evidence="2 3">cv. Gransden 2004</strain>
    </source>
</reference>
<gene>
    <name evidence="1" type="ORF">PHYPA_030671</name>
</gene>
<dbReference type="Proteomes" id="UP000006727">
    <property type="component" value="Chromosome 26"/>
</dbReference>
<dbReference type="Gramene" id="Pp3c26_14960V3.1">
    <property type="protein sequence ID" value="PAC:32918202.CDS.1"/>
    <property type="gene ID" value="Pp3c26_14960"/>
</dbReference>
<proteinExistence type="predicted"/>
<evidence type="ECO:0000313" key="3">
    <source>
        <dbReference type="Proteomes" id="UP000006727"/>
    </source>
</evidence>
<organism evidence="1">
    <name type="scientific">Physcomitrium patens</name>
    <name type="common">Spreading-leaved earth moss</name>
    <name type="synonym">Physcomitrella patens</name>
    <dbReference type="NCBI Taxonomy" id="3218"/>
    <lineage>
        <taxon>Eukaryota</taxon>
        <taxon>Viridiplantae</taxon>
        <taxon>Streptophyta</taxon>
        <taxon>Embryophyta</taxon>
        <taxon>Bryophyta</taxon>
        <taxon>Bryophytina</taxon>
        <taxon>Bryopsida</taxon>
        <taxon>Funariidae</taxon>
        <taxon>Funariales</taxon>
        <taxon>Funariaceae</taxon>
        <taxon>Physcomitrium</taxon>
    </lineage>
</organism>
<reference evidence="1 3" key="1">
    <citation type="journal article" date="2008" name="Science">
        <title>The Physcomitrella genome reveals evolutionary insights into the conquest of land by plants.</title>
        <authorList>
            <person name="Rensing S."/>
            <person name="Lang D."/>
            <person name="Zimmer A."/>
            <person name="Terry A."/>
            <person name="Salamov A."/>
            <person name="Shapiro H."/>
            <person name="Nishiyama T."/>
            <person name="Perroud P.-F."/>
            <person name="Lindquist E."/>
            <person name="Kamisugi Y."/>
            <person name="Tanahashi T."/>
            <person name="Sakakibara K."/>
            <person name="Fujita T."/>
            <person name="Oishi K."/>
            <person name="Shin-I T."/>
            <person name="Kuroki Y."/>
            <person name="Toyoda A."/>
            <person name="Suzuki Y."/>
            <person name="Hashimoto A."/>
            <person name="Yamaguchi K."/>
            <person name="Sugano A."/>
            <person name="Kohara Y."/>
            <person name="Fujiyama A."/>
            <person name="Anterola A."/>
            <person name="Aoki S."/>
            <person name="Ashton N."/>
            <person name="Barbazuk W.B."/>
            <person name="Barker E."/>
            <person name="Bennetzen J."/>
            <person name="Bezanilla M."/>
            <person name="Blankenship R."/>
            <person name="Cho S.H."/>
            <person name="Dutcher S."/>
            <person name="Estelle M."/>
            <person name="Fawcett J.A."/>
            <person name="Gundlach H."/>
            <person name="Hanada K."/>
            <person name="Heyl A."/>
            <person name="Hicks K.A."/>
            <person name="Hugh J."/>
            <person name="Lohr M."/>
            <person name="Mayer K."/>
            <person name="Melkozernov A."/>
            <person name="Murata T."/>
            <person name="Nelson D."/>
            <person name="Pils B."/>
            <person name="Prigge M."/>
            <person name="Reiss B."/>
            <person name="Renner T."/>
            <person name="Rombauts S."/>
            <person name="Rushton P."/>
            <person name="Sanderfoot A."/>
            <person name="Schween G."/>
            <person name="Shiu S.-H."/>
            <person name="Stueber K."/>
            <person name="Theodoulou F.L."/>
            <person name="Tu H."/>
            <person name="Van de Peer Y."/>
            <person name="Verrier P.J."/>
            <person name="Waters E."/>
            <person name="Wood A."/>
            <person name="Yang L."/>
            <person name="Cove D."/>
            <person name="Cuming A."/>
            <person name="Hasebe M."/>
            <person name="Lucas S."/>
            <person name="Mishler D.B."/>
            <person name="Reski R."/>
            <person name="Grigoriev I."/>
            <person name="Quatrano R.S."/>
            <person name="Boore J.L."/>
        </authorList>
    </citation>
    <scope>NUCLEOTIDE SEQUENCE [LARGE SCALE GENOMIC DNA]</scope>
    <source>
        <strain evidence="2 3">cv. Gransden 2004</strain>
    </source>
</reference>
<reference evidence="2" key="3">
    <citation type="submission" date="2020-12" db="UniProtKB">
        <authorList>
            <consortium name="EnsemblPlants"/>
        </authorList>
    </citation>
    <scope>IDENTIFICATION</scope>
</reference>
<keyword evidence="3" id="KW-1185">Reference proteome</keyword>
<dbReference type="EnsemblPlants" id="Pp3c26_14960V3.1">
    <property type="protein sequence ID" value="PAC:32918202.CDS.1"/>
    <property type="gene ID" value="Pp3c26_14960"/>
</dbReference>
<sequence>MAPIPRGWALAPSLRTSNGNQRLILSAVALADRPSYFWLCFLWFGFWWSVVGSIPLDLPSSCRCFLPPALLRRGPNSAHQYSIVEKVRNDTHQSTL</sequence>
<name>A0A2K1ID36_PHYPA</name>
<dbReference type="Gramene" id="Pp3c26_14960V3.2">
    <property type="protein sequence ID" value="PAC:32918203.CDS.1"/>
    <property type="gene ID" value="Pp3c26_14960"/>
</dbReference>